<feature type="non-terminal residue" evidence="1">
    <location>
        <position position="74"/>
    </location>
</feature>
<accession>A0ABS2Y487</accession>
<comment type="caution">
    <text evidence="1">The sequence shown here is derived from an EMBL/GenBank/DDBJ whole genome shotgun (WGS) entry which is preliminary data.</text>
</comment>
<sequence length="74" mass="8419">MFRGHKKELLHKGMTSITSLEGWVGHPLDPIGTLFSTLMETCREDEDCTPGFSSFIGDFLQCEGVNIRMWQLIE</sequence>
<gene>
    <name evidence="1" type="primary">Zswim6_0</name>
    <name evidence="1" type="ORF">GTO93_0000240</name>
</gene>
<evidence type="ECO:0000313" key="1">
    <source>
        <dbReference type="EMBL" id="MBN3280768.1"/>
    </source>
</evidence>
<keyword evidence="2" id="KW-1185">Reference proteome</keyword>
<dbReference type="EMBL" id="JAAWVQ010101743">
    <property type="protein sequence ID" value="MBN3280768.1"/>
    <property type="molecule type" value="Genomic_DNA"/>
</dbReference>
<proteinExistence type="predicted"/>
<organism evidence="1 2">
    <name type="scientific">Polyodon spathula</name>
    <name type="common">North American paddlefish</name>
    <name type="synonym">Squalus spathula</name>
    <dbReference type="NCBI Taxonomy" id="7913"/>
    <lineage>
        <taxon>Eukaryota</taxon>
        <taxon>Metazoa</taxon>
        <taxon>Chordata</taxon>
        <taxon>Craniata</taxon>
        <taxon>Vertebrata</taxon>
        <taxon>Euteleostomi</taxon>
        <taxon>Actinopterygii</taxon>
        <taxon>Chondrostei</taxon>
        <taxon>Acipenseriformes</taxon>
        <taxon>Polyodontidae</taxon>
        <taxon>Polyodon</taxon>
    </lineage>
</organism>
<name>A0ABS2Y487_POLSP</name>
<feature type="non-terminal residue" evidence="1">
    <location>
        <position position="1"/>
    </location>
</feature>
<evidence type="ECO:0000313" key="2">
    <source>
        <dbReference type="Proteomes" id="UP001166093"/>
    </source>
</evidence>
<dbReference type="Proteomes" id="UP001166093">
    <property type="component" value="Unassembled WGS sequence"/>
</dbReference>
<protein>
    <submittedName>
        <fullName evidence="1">ZSWM6 protein</fullName>
    </submittedName>
</protein>
<reference evidence="1" key="1">
    <citation type="journal article" date="2021" name="Cell">
        <title>Tracing the genetic footprints of vertebrate landing in non-teleost ray-finned fishes.</title>
        <authorList>
            <person name="Bi X."/>
            <person name="Wang K."/>
            <person name="Yang L."/>
            <person name="Pan H."/>
            <person name="Jiang H."/>
            <person name="Wei Q."/>
            <person name="Fang M."/>
            <person name="Yu H."/>
            <person name="Zhu C."/>
            <person name="Cai Y."/>
            <person name="He Y."/>
            <person name="Gan X."/>
            <person name="Zeng H."/>
            <person name="Yu D."/>
            <person name="Zhu Y."/>
            <person name="Jiang H."/>
            <person name="Qiu Q."/>
            <person name="Yang H."/>
            <person name="Zhang Y.E."/>
            <person name="Wang W."/>
            <person name="Zhu M."/>
            <person name="He S."/>
            <person name="Zhang G."/>
        </authorList>
    </citation>
    <scope>NUCLEOTIDE SEQUENCE</scope>
    <source>
        <strain evidence="1">Pddl_001</strain>
    </source>
</reference>